<comment type="function">
    <text evidence="1">Putative acid-stable proteinase inhibitor.</text>
</comment>
<dbReference type="Pfam" id="PF00095">
    <property type="entry name" value="WAP"/>
    <property type="match status" value="2"/>
</dbReference>
<comment type="subcellular location">
    <subcellularLocation>
        <location evidence="2">Secreted</location>
    </subcellularLocation>
</comment>
<evidence type="ECO:0000313" key="11">
    <source>
        <dbReference type="Ensembl" id="ENSLAFP00000025015.1"/>
    </source>
</evidence>
<dbReference type="STRING" id="9785.ENSLAFP00000025015"/>
<reference evidence="11" key="3">
    <citation type="submission" date="2025-09" db="UniProtKB">
        <authorList>
            <consortium name="Ensembl"/>
        </authorList>
    </citation>
    <scope>IDENTIFICATION</scope>
    <source>
        <strain evidence="11">Isolate ISIS603380</strain>
    </source>
</reference>
<dbReference type="PRINTS" id="PR00003">
    <property type="entry name" value="4DISULPHCORE"/>
</dbReference>
<dbReference type="PANTHER" id="PTHR19441">
    <property type="entry name" value="WHEY ACDIC PROTEIN WAP"/>
    <property type="match status" value="1"/>
</dbReference>
<feature type="chain" id="PRO_5003456541" description="WAP four-disulfide core domain protein 5" evidence="9">
    <location>
        <begin position="25"/>
        <end position="124"/>
    </location>
</feature>
<evidence type="ECO:0000259" key="10">
    <source>
        <dbReference type="PROSITE" id="PS51390"/>
    </source>
</evidence>
<dbReference type="GO" id="GO:0004867">
    <property type="term" value="F:serine-type endopeptidase inhibitor activity"/>
    <property type="evidence" value="ECO:0007669"/>
    <property type="project" value="TreeGrafter"/>
</dbReference>
<dbReference type="Proteomes" id="UP000007646">
    <property type="component" value="Unassembled WGS sequence"/>
</dbReference>
<keyword evidence="7" id="KW-0677">Repeat</keyword>
<feature type="domain" description="WAP" evidence="10">
    <location>
        <begin position="27"/>
        <end position="72"/>
    </location>
</feature>
<dbReference type="GO" id="GO:0019731">
    <property type="term" value="P:antibacterial humoral response"/>
    <property type="evidence" value="ECO:0007669"/>
    <property type="project" value="TreeGrafter"/>
</dbReference>
<proteinExistence type="predicted"/>
<evidence type="ECO:0000256" key="8">
    <source>
        <dbReference type="ARBA" id="ARBA00023157"/>
    </source>
</evidence>
<organism evidence="11 12">
    <name type="scientific">Loxodonta africana</name>
    <name type="common">African elephant</name>
    <dbReference type="NCBI Taxonomy" id="9785"/>
    <lineage>
        <taxon>Eukaryota</taxon>
        <taxon>Metazoa</taxon>
        <taxon>Chordata</taxon>
        <taxon>Craniata</taxon>
        <taxon>Vertebrata</taxon>
        <taxon>Euteleostomi</taxon>
        <taxon>Mammalia</taxon>
        <taxon>Eutheria</taxon>
        <taxon>Afrotheria</taxon>
        <taxon>Proboscidea</taxon>
        <taxon>Elephantidae</taxon>
        <taxon>Loxodonta</taxon>
    </lineage>
</organism>
<evidence type="ECO:0000256" key="1">
    <source>
        <dbReference type="ARBA" id="ARBA00003209"/>
    </source>
</evidence>
<keyword evidence="12" id="KW-1185">Reference proteome</keyword>
<dbReference type="SUPFAM" id="SSF57256">
    <property type="entry name" value="Elafin-like"/>
    <property type="match status" value="2"/>
</dbReference>
<evidence type="ECO:0000256" key="9">
    <source>
        <dbReference type="SAM" id="SignalP"/>
    </source>
</evidence>
<dbReference type="SMART" id="SM00217">
    <property type="entry name" value="WAP"/>
    <property type="match status" value="2"/>
</dbReference>
<dbReference type="PANTHER" id="PTHR19441:SF39">
    <property type="entry name" value="WAP FOUR-DISULFIDE CORE DOMAIN PROTEIN 5"/>
    <property type="match status" value="1"/>
</dbReference>
<keyword evidence="8" id="KW-1015">Disulfide bond</keyword>
<evidence type="ECO:0000256" key="7">
    <source>
        <dbReference type="ARBA" id="ARBA00022737"/>
    </source>
</evidence>
<dbReference type="GO" id="GO:0045087">
    <property type="term" value="P:innate immune response"/>
    <property type="evidence" value="ECO:0007669"/>
    <property type="project" value="TreeGrafter"/>
</dbReference>
<dbReference type="eggNOG" id="ENOG502S99V">
    <property type="taxonomic scope" value="Eukaryota"/>
</dbReference>
<keyword evidence="6 9" id="KW-0732">Signal</keyword>
<dbReference type="InterPro" id="IPR050514">
    <property type="entry name" value="WAP_four-disulfide_core"/>
</dbReference>
<reference evidence="11 12" key="1">
    <citation type="submission" date="2009-06" db="EMBL/GenBank/DDBJ databases">
        <title>The Genome Sequence of Loxodonta africana (African elephant).</title>
        <authorList>
            <person name="Di Palma F."/>
            <person name="Heiman D."/>
            <person name="Young S."/>
            <person name="Johnson J."/>
            <person name="Lander E.S."/>
            <person name="Lindblad-Toh K."/>
        </authorList>
    </citation>
    <scope>NUCLEOTIDE SEQUENCE [LARGE SCALE GENOMIC DNA]</scope>
    <source>
        <strain evidence="11 12">Isolate ISIS603380</strain>
    </source>
</reference>
<evidence type="ECO:0000313" key="12">
    <source>
        <dbReference type="Proteomes" id="UP000007646"/>
    </source>
</evidence>
<name>G3UB07_LOXAF</name>
<evidence type="ECO:0000256" key="6">
    <source>
        <dbReference type="ARBA" id="ARBA00022729"/>
    </source>
</evidence>
<reference evidence="11" key="2">
    <citation type="submission" date="2025-08" db="UniProtKB">
        <authorList>
            <consortium name="Ensembl"/>
        </authorList>
    </citation>
    <scope>IDENTIFICATION</scope>
    <source>
        <strain evidence="11">Isolate ISIS603380</strain>
    </source>
</reference>
<keyword evidence="5" id="KW-0646">Protease inhibitor</keyword>
<dbReference type="PROSITE" id="PS51390">
    <property type="entry name" value="WAP"/>
    <property type="match status" value="2"/>
</dbReference>
<evidence type="ECO:0000256" key="5">
    <source>
        <dbReference type="ARBA" id="ARBA00022690"/>
    </source>
</evidence>
<keyword evidence="4" id="KW-0964">Secreted</keyword>
<evidence type="ECO:0000256" key="2">
    <source>
        <dbReference type="ARBA" id="ARBA00004613"/>
    </source>
</evidence>
<dbReference type="HOGENOM" id="CLU_105901_2_0_1"/>
<dbReference type="InParanoid" id="G3UB07"/>
<dbReference type="Gene3D" id="4.10.75.10">
    <property type="entry name" value="Elafin-like"/>
    <property type="match status" value="2"/>
</dbReference>
<protein>
    <recommendedName>
        <fullName evidence="3">WAP four-disulfide core domain protein 5</fullName>
    </recommendedName>
</protein>
<dbReference type="InterPro" id="IPR036645">
    <property type="entry name" value="Elafin-like_sf"/>
</dbReference>
<feature type="domain" description="WAP" evidence="10">
    <location>
        <begin position="73"/>
        <end position="120"/>
    </location>
</feature>
<gene>
    <name evidence="11" type="primary">WFDC5</name>
</gene>
<dbReference type="Ensembl" id="ENSLAFT00000031460.1">
    <property type="protein sequence ID" value="ENSLAFP00000025015.1"/>
    <property type="gene ID" value="ENSLAFG00000027430.1"/>
</dbReference>
<evidence type="ECO:0000256" key="4">
    <source>
        <dbReference type="ARBA" id="ARBA00022525"/>
    </source>
</evidence>
<evidence type="ECO:0000256" key="3">
    <source>
        <dbReference type="ARBA" id="ARBA00017105"/>
    </source>
</evidence>
<feature type="signal peptide" evidence="9">
    <location>
        <begin position="1"/>
        <end position="24"/>
    </location>
</feature>
<dbReference type="OMA" id="GCPPDDK"/>
<sequence>MRAQRLFLLVALLALGSQLPAASGRRKGEKSGGCPPDDGPCLSVPDQCMDDSQCPFHKKCCYRACFRQCLPRVFVKQGRCPKDRLYCLSPTQHLCHKDSDCSGPKRCCHAACGRDCRDPARGMA</sequence>
<accession>G3UB07</accession>
<dbReference type="InterPro" id="IPR008197">
    <property type="entry name" value="WAP_dom"/>
</dbReference>
<dbReference type="GeneTree" id="ENSGT00730000111369"/>
<dbReference type="GO" id="GO:0005615">
    <property type="term" value="C:extracellular space"/>
    <property type="evidence" value="ECO:0007669"/>
    <property type="project" value="TreeGrafter"/>
</dbReference>
<dbReference type="AlphaFoldDB" id="G3UB07"/>